<reference evidence="2" key="1">
    <citation type="submission" date="2014-09" db="EMBL/GenBank/DDBJ databases">
        <authorList>
            <person name="Magalhaes I.L.F."/>
            <person name="Oliveira U."/>
            <person name="Santos F.R."/>
            <person name="Vidigal T.H.D.A."/>
            <person name="Brescovit A.D."/>
            <person name="Santos A.J."/>
        </authorList>
    </citation>
    <scope>NUCLEOTIDE SEQUENCE</scope>
    <source>
        <tissue evidence="2">Shoot tissue taken approximately 20 cm above the soil surface</tissue>
    </source>
</reference>
<evidence type="ECO:0000256" key="1">
    <source>
        <dbReference type="SAM" id="Phobius"/>
    </source>
</evidence>
<keyword evidence="1" id="KW-0472">Membrane</keyword>
<keyword evidence="1" id="KW-0812">Transmembrane</keyword>
<feature type="transmembrane region" description="Helical" evidence="1">
    <location>
        <begin position="12"/>
        <end position="32"/>
    </location>
</feature>
<name>A0A0A9BY09_ARUDO</name>
<sequence length="38" mass="4136">MCTSVLRISSVCSYCQSVMLFVSICLLQFSMVGTHASC</sequence>
<evidence type="ECO:0000313" key="2">
    <source>
        <dbReference type="EMBL" id="JAD68949.1"/>
    </source>
</evidence>
<protein>
    <submittedName>
        <fullName evidence="2">Uncharacterized protein</fullName>
    </submittedName>
</protein>
<accession>A0A0A9BY09</accession>
<keyword evidence="1" id="KW-1133">Transmembrane helix</keyword>
<organism evidence="2">
    <name type="scientific">Arundo donax</name>
    <name type="common">Giant reed</name>
    <name type="synonym">Donax arundinaceus</name>
    <dbReference type="NCBI Taxonomy" id="35708"/>
    <lineage>
        <taxon>Eukaryota</taxon>
        <taxon>Viridiplantae</taxon>
        <taxon>Streptophyta</taxon>
        <taxon>Embryophyta</taxon>
        <taxon>Tracheophyta</taxon>
        <taxon>Spermatophyta</taxon>
        <taxon>Magnoliopsida</taxon>
        <taxon>Liliopsida</taxon>
        <taxon>Poales</taxon>
        <taxon>Poaceae</taxon>
        <taxon>PACMAD clade</taxon>
        <taxon>Arundinoideae</taxon>
        <taxon>Arundineae</taxon>
        <taxon>Arundo</taxon>
    </lineage>
</organism>
<reference evidence="2" key="2">
    <citation type="journal article" date="2015" name="Data Brief">
        <title>Shoot transcriptome of the giant reed, Arundo donax.</title>
        <authorList>
            <person name="Barrero R.A."/>
            <person name="Guerrero F.D."/>
            <person name="Moolhuijzen P."/>
            <person name="Goolsby J.A."/>
            <person name="Tidwell J."/>
            <person name="Bellgard S.E."/>
            <person name="Bellgard M.I."/>
        </authorList>
    </citation>
    <scope>NUCLEOTIDE SEQUENCE</scope>
    <source>
        <tissue evidence="2">Shoot tissue taken approximately 20 cm above the soil surface</tissue>
    </source>
</reference>
<dbReference type="AlphaFoldDB" id="A0A0A9BY09"/>
<dbReference type="EMBL" id="GBRH01228946">
    <property type="protein sequence ID" value="JAD68949.1"/>
    <property type="molecule type" value="Transcribed_RNA"/>
</dbReference>
<proteinExistence type="predicted"/>